<evidence type="ECO:0000313" key="7">
    <source>
        <dbReference type="EMBL" id="KAJ9139507.1"/>
    </source>
</evidence>
<dbReference type="PROSITE" id="PS50103">
    <property type="entry name" value="ZF_C3H1"/>
    <property type="match status" value="1"/>
</dbReference>
<feature type="compositionally biased region" description="Low complexity" evidence="5">
    <location>
        <begin position="455"/>
        <end position="464"/>
    </location>
</feature>
<gene>
    <name evidence="7" type="ORF">NKR19_g7429</name>
</gene>
<dbReference type="AlphaFoldDB" id="A0AA38RV73"/>
<dbReference type="InterPro" id="IPR000571">
    <property type="entry name" value="Znf_CCCH"/>
</dbReference>
<comment type="caution">
    <text evidence="7">The sequence shown here is derived from an EMBL/GenBank/DDBJ whole genome shotgun (WGS) entry which is preliminary data.</text>
</comment>
<feature type="compositionally biased region" description="Low complexity" evidence="5">
    <location>
        <begin position="264"/>
        <end position="278"/>
    </location>
</feature>
<dbReference type="PANTHER" id="PTHR21099:SF2">
    <property type="entry name" value="SI:CH211-113E8.11"/>
    <property type="match status" value="1"/>
</dbReference>
<dbReference type="SMART" id="SM00356">
    <property type="entry name" value="ZnF_C3H1"/>
    <property type="match status" value="1"/>
</dbReference>
<dbReference type="GO" id="GO:0005634">
    <property type="term" value="C:nucleus"/>
    <property type="evidence" value="ECO:0007669"/>
    <property type="project" value="TreeGrafter"/>
</dbReference>
<dbReference type="EMBL" id="JANBVN010000129">
    <property type="protein sequence ID" value="KAJ9139507.1"/>
    <property type="molecule type" value="Genomic_DNA"/>
</dbReference>
<dbReference type="PANTHER" id="PTHR21099">
    <property type="entry name" value="RAD201"/>
    <property type="match status" value="1"/>
</dbReference>
<dbReference type="GO" id="GO:0008270">
    <property type="term" value="F:zinc ion binding"/>
    <property type="evidence" value="ECO:0007669"/>
    <property type="project" value="UniProtKB-KW"/>
</dbReference>
<dbReference type="Pfam" id="PF18044">
    <property type="entry name" value="zf-CCCH_4"/>
    <property type="match status" value="1"/>
</dbReference>
<reference evidence="7" key="1">
    <citation type="submission" date="2022-07" db="EMBL/GenBank/DDBJ databases">
        <title>Fungi with potential for degradation of polypropylene.</title>
        <authorList>
            <person name="Gostincar C."/>
        </authorList>
    </citation>
    <scope>NUCLEOTIDE SEQUENCE</scope>
    <source>
        <strain evidence="7">EXF-13287</strain>
    </source>
</reference>
<accession>A0AA38RV73</accession>
<dbReference type="SUPFAM" id="SSF90229">
    <property type="entry name" value="CCCH zinc finger"/>
    <property type="match status" value="1"/>
</dbReference>
<evidence type="ECO:0000256" key="5">
    <source>
        <dbReference type="SAM" id="MobiDB-lite"/>
    </source>
</evidence>
<proteinExistence type="predicted"/>
<dbReference type="Proteomes" id="UP001174691">
    <property type="component" value="Unassembled WGS sequence"/>
</dbReference>
<evidence type="ECO:0000256" key="1">
    <source>
        <dbReference type="ARBA" id="ARBA00022723"/>
    </source>
</evidence>
<evidence type="ECO:0000256" key="2">
    <source>
        <dbReference type="ARBA" id="ARBA00022771"/>
    </source>
</evidence>
<feature type="compositionally biased region" description="Basic and acidic residues" evidence="5">
    <location>
        <begin position="592"/>
        <end position="602"/>
    </location>
</feature>
<sequence length="635" mass="64948">MAICRFYQQGYCKFGDSCRFEHPGANRQPQSTNRFGALSGGTSSAMAGQQENPYSLAKDTMQRDLADERPTWILSAYGPGKDAPEQLFGGYPREQSFEEIRLHYMQGLAAGNPQGALNEIEGLNQTALQQIQTALGNLDGAIQFIVDAGNKHPNRRDICQQGTMPGGTTGEFAVGKPRNPAFGGGQSTAFGAPASTALGAPSQPANPFGAPSQPGVGGFGQPAALGQKPNPFGAAPAATPAFGLPSQPASAFGQSSALGAKPSPFGAPAFGQPAQPAPTSAFGQPSQASKAPAFGQPSQPGSAPAFGQPSLPAGGSAFGQPSQPAGGSAFGQPSQPSNAFGQTSGLGQRPNPWGAPAGGAASSPFGGAGAQQPAGQPAFGQPSQPQQNASPFGQPAAAAQPAANPFGQPSTSSPFGQPQQARPSPFGQQQQQQQQQPAQANPFGAPSNAMDTSSAAPAAAANPFGAPPKPNPFGQAAAAAAAAAPNPNPFGAQPNGTGAPAGQKKKEPPTNPYPDTATAQHPPVTSYSSRDPQTDLLTMFKGRAVSYVQPSGPGNEGKKPVPMVRMQDGSLSKVWFPDGPPGFTDDTEAGGEGDKGMYDRPEVTESWRTFRSQGFFADGVMPEVPPRREWCTWDF</sequence>
<dbReference type="CDD" id="cd23954">
    <property type="entry name" value="AMO1_CTD"/>
    <property type="match status" value="1"/>
</dbReference>
<dbReference type="InterPro" id="IPR036855">
    <property type="entry name" value="Znf_CCCH_sf"/>
</dbReference>
<dbReference type="Gene3D" id="4.10.1000.10">
    <property type="entry name" value="Zinc finger, CCCH-type"/>
    <property type="match status" value="1"/>
</dbReference>
<feature type="compositionally biased region" description="Low complexity" evidence="5">
    <location>
        <begin position="472"/>
        <end position="495"/>
    </location>
</feature>
<feature type="compositionally biased region" description="Low complexity" evidence="5">
    <location>
        <begin position="229"/>
        <end position="245"/>
    </location>
</feature>
<feature type="compositionally biased region" description="Polar residues" evidence="5">
    <location>
        <begin position="319"/>
        <end position="346"/>
    </location>
</feature>
<protein>
    <submittedName>
        <fullName evidence="7">Nucleoporin nup42</fullName>
    </submittedName>
</protein>
<feature type="region of interest" description="Disordered" evidence="5">
    <location>
        <begin position="183"/>
        <end position="534"/>
    </location>
</feature>
<keyword evidence="3 4" id="KW-0862">Zinc</keyword>
<feature type="zinc finger region" description="C3H1-type" evidence="4">
    <location>
        <begin position="1"/>
        <end position="25"/>
    </location>
</feature>
<feature type="compositionally biased region" description="Polar residues" evidence="5">
    <location>
        <begin position="517"/>
        <end position="531"/>
    </location>
</feature>
<keyword evidence="8" id="KW-1185">Reference proteome</keyword>
<keyword evidence="1 4" id="KW-0479">Metal-binding</keyword>
<evidence type="ECO:0000259" key="6">
    <source>
        <dbReference type="PROSITE" id="PS50103"/>
    </source>
</evidence>
<organism evidence="7 8">
    <name type="scientific">Coniochaeta hoffmannii</name>
    <dbReference type="NCBI Taxonomy" id="91930"/>
    <lineage>
        <taxon>Eukaryota</taxon>
        <taxon>Fungi</taxon>
        <taxon>Dikarya</taxon>
        <taxon>Ascomycota</taxon>
        <taxon>Pezizomycotina</taxon>
        <taxon>Sordariomycetes</taxon>
        <taxon>Sordariomycetidae</taxon>
        <taxon>Coniochaetales</taxon>
        <taxon>Coniochaetaceae</taxon>
        <taxon>Coniochaeta</taxon>
    </lineage>
</organism>
<evidence type="ECO:0000313" key="8">
    <source>
        <dbReference type="Proteomes" id="UP001174691"/>
    </source>
</evidence>
<feature type="compositionally biased region" description="Polar residues" evidence="5">
    <location>
        <begin position="247"/>
        <end position="257"/>
    </location>
</feature>
<feature type="compositionally biased region" description="Low complexity" evidence="5">
    <location>
        <begin position="419"/>
        <end position="446"/>
    </location>
</feature>
<keyword evidence="2 4" id="KW-0863">Zinc-finger</keyword>
<feature type="region of interest" description="Disordered" evidence="5">
    <location>
        <begin position="571"/>
        <end position="602"/>
    </location>
</feature>
<dbReference type="InterPro" id="IPR041367">
    <property type="entry name" value="Znf-CCCH_4"/>
</dbReference>
<feature type="domain" description="C3H1-type" evidence="6">
    <location>
        <begin position="1"/>
        <end position="25"/>
    </location>
</feature>
<evidence type="ECO:0000256" key="3">
    <source>
        <dbReference type="ARBA" id="ARBA00022833"/>
    </source>
</evidence>
<evidence type="ECO:0000256" key="4">
    <source>
        <dbReference type="PROSITE-ProRule" id="PRU00723"/>
    </source>
</evidence>
<feature type="compositionally biased region" description="Low complexity" evidence="5">
    <location>
        <begin position="354"/>
        <end position="409"/>
    </location>
</feature>
<name>A0AA38RV73_9PEZI</name>